<comment type="caution">
    <text evidence="1">The sequence shown here is derived from an EMBL/GenBank/DDBJ whole genome shotgun (WGS) entry which is preliminary data.</text>
</comment>
<keyword evidence="2" id="KW-1185">Reference proteome</keyword>
<gene>
    <name evidence="1" type="ORF">GCM10023330_14530</name>
</gene>
<dbReference type="Gene3D" id="3.30.420.250">
    <property type="match status" value="1"/>
</dbReference>
<sequence>MVQQNKNSNKLIKLKLSIQISLSGLSFCILNSEKNYITFIKEIDFDKKLNPLELLDALKKQFENEPVLTEGFYDVCVIHDNDLSALVPKPLFNEDYLADYLKFSSKILKSDFITYDELFINESVNVYIPYININNYIYDIFGEFTYKHISTILISNVLQIEKNAKAQKVYVNVSRDHFEIIVIENAKLMLYNTFKHQTKEDFIYFILFTAEQLNLNPETLELVFIGDITKDNDLYKIAYKYIRKISFGKRFDNYKYEIQPKSEHSNFVLIKSF</sequence>
<dbReference type="Pfam" id="PF12864">
    <property type="entry name" value="DUF3822"/>
    <property type="match status" value="1"/>
</dbReference>
<evidence type="ECO:0000313" key="1">
    <source>
        <dbReference type="EMBL" id="GAA4808810.1"/>
    </source>
</evidence>
<protein>
    <submittedName>
        <fullName evidence="1">DUF3822 family protein</fullName>
    </submittedName>
</protein>
<dbReference type="RefSeq" id="WP_345276291.1">
    <property type="nucleotide sequence ID" value="NZ_BAABJW010000002.1"/>
</dbReference>
<name>A0ABP9CH76_9FLAO</name>
<reference evidence="2" key="1">
    <citation type="journal article" date="2019" name="Int. J. Syst. Evol. Microbiol.">
        <title>The Global Catalogue of Microorganisms (GCM) 10K type strain sequencing project: providing services to taxonomists for standard genome sequencing and annotation.</title>
        <authorList>
            <consortium name="The Broad Institute Genomics Platform"/>
            <consortium name="The Broad Institute Genome Sequencing Center for Infectious Disease"/>
            <person name="Wu L."/>
            <person name="Ma J."/>
        </authorList>
    </citation>
    <scope>NUCLEOTIDE SEQUENCE [LARGE SCALE GENOMIC DNA]</scope>
    <source>
        <strain evidence="2">JCM 18325</strain>
    </source>
</reference>
<dbReference type="Gene3D" id="3.30.420.260">
    <property type="match status" value="1"/>
</dbReference>
<dbReference type="CDD" id="cd24013">
    <property type="entry name" value="ASKHA_ATPase_BT3980-like"/>
    <property type="match status" value="1"/>
</dbReference>
<evidence type="ECO:0000313" key="2">
    <source>
        <dbReference type="Proteomes" id="UP001501433"/>
    </source>
</evidence>
<organism evidence="1 2">
    <name type="scientific">Litoribaculum gwangyangense</name>
    <dbReference type="NCBI Taxonomy" id="1130722"/>
    <lineage>
        <taxon>Bacteria</taxon>
        <taxon>Pseudomonadati</taxon>
        <taxon>Bacteroidota</taxon>
        <taxon>Flavobacteriia</taxon>
        <taxon>Flavobacteriales</taxon>
        <taxon>Flavobacteriaceae</taxon>
        <taxon>Litoribaculum</taxon>
    </lineage>
</organism>
<proteinExistence type="predicted"/>
<dbReference type="InterPro" id="IPR024213">
    <property type="entry name" value="DUF3822"/>
</dbReference>
<dbReference type="Proteomes" id="UP001501433">
    <property type="component" value="Unassembled WGS sequence"/>
</dbReference>
<dbReference type="EMBL" id="BAABJW010000002">
    <property type="protein sequence ID" value="GAA4808810.1"/>
    <property type="molecule type" value="Genomic_DNA"/>
</dbReference>
<accession>A0ABP9CH76</accession>